<dbReference type="Gene3D" id="3.30.160.880">
    <property type="entry name" value="Cell division protein ZapA protomer, N-terminal domain"/>
    <property type="match status" value="1"/>
</dbReference>
<evidence type="ECO:0000256" key="10">
    <source>
        <dbReference type="ARBA" id="ARBA00026068"/>
    </source>
</evidence>
<keyword evidence="5 12" id="KW-0132">Cell division</keyword>
<organism evidence="12">
    <name type="scientific">Candidatus Berkiella aquae</name>
    <dbReference type="NCBI Taxonomy" id="295108"/>
    <lineage>
        <taxon>Bacteria</taxon>
        <taxon>Pseudomonadati</taxon>
        <taxon>Pseudomonadota</taxon>
        <taxon>Gammaproteobacteria</taxon>
        <taxon>Candidatus Berkiellales</taxon>
        <taxon>Candidatus Berkiellaceae</taxon>
        <taxon>Candidatus Berkiella</taxon>
    </lineage>
</organism>
<dbReference type="InterPro" id="IPR036192">
    <property type="entry name" value="Cell_div_ZapA-like_sf"/>
</dbReference>
<name>A0A0Q9YN67_9GAMM</name>
<sequence length="122" mass="13814">MSIGEKGFCVRILEKEFLVSCSKEQEQALREAALYLDKQMRQIRSTGRVIGVERIAVMAALNIANELITLKSTQHEPSEIFSERLRVLQEKIDTVLAQNPALKESYATTTMEKVEEEALEEA</sequence>
<comment type="function">
    <text evidence="9">Activator of cell division through the inhibition of FtsZ GTPase activity, therefore promoting FtsZ assembly into bundles of protofilaments necessary for the formation of the division Z ring. It is recruited early at mid-cell but it is not essential for cell division.</text>
</comment>
<dbReference type="Pfam" id="PF05164">
    <property type="entry name" value="ZapA"/>
    <property type="match status" value="1"/>
</dbReference>
<dbReference type="GO" id="GO:0005829">
    <property type="term" value="C:cytosol"/>
    <property type="evidence" value="ECO:0007669"/>
    <property type="project" value="TreeGrafter"/>
</dbReference>
<keyword evidence="4" id="KW-0963">Cytoplasm</keyword>
<comment type="subcellular location">
    <subcellularLocation>
        <location evidence="1">Cytoplasm</location>
    </subcellularLocation>
</comment>
<proteinExistence type="inferred from homology"/>
<dbReference type="GO" id="GO:0000921">
    <property type="term" value="P:septin ring assembly"/>
    <property type="evidence" value="ECO:0007669"/>
    <property type="project" value="TreeGrafter"/>
</dbReference>
<reference evidence="12" key="1">
    <citation type="submission" date="2015-09" db="EMBL/GenBank/DDBJ databases">
        <title>Draft Genome Sequences of Two Novel Amoeba-resistant Intranuclear Bacteria, Candidatus Berkiella cookevillensis and Candidatus Berkiella aquae.</title>
        <authorList>
            <person name="Mehari Y.T."/>
            <person name="Arivett B.A."/>
            <person name="Farone A.L."/>
            <person name="Gunderson J.H."/>
            <person name="Farone M.B."/>
        </authorList>
    </citation>
    <scope>NUCLEOTIDE SEQUENCE [LARGE SCALE GENOMIC DNA]</scope>
    <source>
        <strain evidence="12">HT99</strain>
    </source>
</reference>
<dbReference type="SUPFAM" id="SSF102829">
    <property type="entry name" value="Cell division protein ZapA-like"/>
    <property type="match status" value="1"/>
</dbReference>
<evidence type="ECO:0000256" key="7">
    <source>
        <dbReference type="ARBA" id="ARBA00023210"/>
    </source>
</evidence>
<protein>
    <recommendedName>
        <fullName evidence="3">Cell division protein ZapA</fullName>
    </recommendedName>
    <alternativeName>
        <fullName evidence="11">Z ring-associated protein ZapA</fullName>
    </alternativeName>
</protein>
<dbReference type="PANTHER" id="PTHR34981:SF1">
    <property type="entry name" value="CELL DIVISION PROTEIN ZAPA"/>
    <property type="match status" value="1"/>
</dbReference>
<evidence type="ECO:0000256" key="9">
    <source>
        <dbReference type="ARBA" id="ARBA00024910"/>
    </source>
</evidence>
<gene>
    <name evidence="12" type="primary">zapA</name>
    <name evidence="12" type="ORF">HT99x_00649</name>
    <name evidence="13" type="ORF">HT99x_014100</name>
</gene>
<reference evidence="13" key="3">
    <citation type="submission" date="2021-06" db="EMBL/GenBank/DDBJ databases">
        <title>Genomic Description and Analysis of Intracellular Bacteria, Candidatus Berkiella cookevillensis and Candidatus Berkiella aquae.</title>
        <authorList>
            <person name="Kidane D.T."/>
            <person name="Mehari Y.T."/>
            <person name="Rice F.C."/>
            <person name="Arivett B.A."/>
            <person name="Farone A.L."/>
            <person name="Berk S.G."/>
            <person name="Farone M.B."/>
        </authorList>
    </citation>
    <scope>NUCLEOTIDE SEQUENCE</scope>
    <source>
        <strain evidence="13">HT99</strain>
    </source>
</reference>
<keyword evidence="8" id="KW-0131">Cell cycle</keyword>
<evidence type="ECO:0000256" key="1">
    <source>
        <dbReference type="ARBA" id="ARBA00004496"/>
    </source>
</evidence>
<evidence type="ECO:0000256" key="5">
    <source>
        <dbReference type="ARBA" id="ARBA00022618"/>
    </source>
</evidence>
<dbReference type="EMBL" id="LKAJ01000002">
    <property type="protein sequence ID" value="KRG22230.1"/>
    <property type="molecule type" value="Genomic_DNA"/>
</dbReference>
<keyword evidence="7" id="KW-0717">Septation</keyword>
<reference evidence="13" key="2">
    <citation type="journal article" date="2016" name="Genome Announc.">
        <title>Draft Genome Sequences of Two Novel Amoeba-Resistant Intranuclear Bacteria, 'Candidatus Berkiella cookevillensis' and 'Candidatus Berkiella aquae'.</title>
        <authorList>
            <person name="Mehari Y.T."/>
            <person name="Arivett B.A."/>
            <person name="Farone A.L."/>
            <person name="Gunderson J.H."/>
            <person name="Farone M.B."/>
        </authorList>
    </citation>
    <scope>NUCLEOTIDE SEQUENCE</scope>
    <source>
        <strain evidence="13">HT99</strain>
    </source>
</reference>
<dbReference type="GO" id="GO:0032153">
    <property type="term" value="C:cell division site"/>
    <property type="evidence" value="ECO:0007669"/>
    <property type="project" value="TreeGrafter"/>
</dbReference>
<dbReference type="Gene3D" id="1.20.5.50">
    <property type="match status" value="1"/>
</dbReference>
<evidence type="ECO:0000256" key="4">
    <source>
        <dbReference type="ARBA" id="ARBA00022490"/>
    </source>
</evidence>
<dbReference type="PANTHER" id="PTHR34981">
    <property type="entry name" value="CELL DIVISION PROTEIN ZAPA"/>
    <property type="match status" value="1"/>
</dbReference>
<dbReference type="STRING" id="295108.HT99x_00649"/>
<evidence type="ECO:0000256" key="3">
    <source>
        <dbReference type="ARBA" id="ARBA00015195"/>
    </source>
</evidence>
<dbReference type="Proteomes" id="UP000051497">
    <property type="component" value="Unassembled WGS sequence"/>
</dbReference>
<dbReference type="RefSeq" id="WP_075065289.1">
    <property type="nucleotide sequence ID" value="NZ_LKAJ02000001.1"/>
</dbReference>
<dbReference type="AlphaFoldDB" id="A0A0Q9YN67"/>
<evidence type="ECO:0000256" key="2">
    <source>
        <dbReference type="ARBA" id="ARBA00010074"/>
    </source>
</evidence>
<evidence type="ECO:0000256" key="6">
    <source>
        <dbReference type="ARBA" id="ARBA00023054"/>
    </source>
</evidence>
<keyword evidence="6" id="KW-0175">Coiled coil</keyword>
<evidence type="ECO:0000313" key="13">
    <source>
        <dbReference type="EMBL" id="MCS5712569.1"/>
    </source>
</evidence>
<dbReference type="GO" id="GO:0043093">
    <property type="term" value="P:FtsZ-dependent cytokinesis"/>
    <property type="evidence" value="ECO:0007669"/>
    <property type="project" value="TreeGrafter"/>
</dbReference>
<keyword evidence="14" id="KW-1185">Reference proteome</keyword>
<dbReference type="InterPro" id="IPR007838">
    <property type="entry name" value="Cell_div_ZapA-like"/>
</dbReference>
<dbReference type="EMBL" id="LKAJ02000001">
    <property type="protein sequence ID" value="MCS5712569.1"/>
    <property type="molecule type" value="Genomic_DNA"/>
</dbReference>
<evidence type="ECO:0000313" key="12">
    <source>
        <dbReference type="EMBL" id="KRG22230.1"/>
    </source>
</evidence>
<comment type="caution">
    <text evidence="12">The sequence shown here is derived from an EMBL/GenBank/DDBJ whole genome shotgun (WGS) entry which is preliminary data.</text>
</comment>
<dbReference type="InterPro" id="IPR042233">
    <property type="entry name" value="Cell_div_ZapA_N"/>
</dbReference>
<evidence type="ECO:0000256" key="11">
    <source>
        <dbReference type="ARBA" id="ARBA00033158"/>
    </source>
</evidence>
<evidence type="ECO:0000313" key="14">
    <source>
        <dbReference type="Proteomes" id="UP000051497"/>
    </source>
</evidence>
<evidence type="ECO:0000256" key="8">
    <source>
        <dbReference type="ARBA" id="ARBA00023306"/>
    </source>
</evidence>
<comment type="similarity">
    <text evidence="2">Belongs to the ZapA family. Type 1 subfamily.</text>
</comment>
<accession>A0A0Q9YN67</accession>
<dbReference type="GO" id="GO:0030428">
    <property type="term" value="C:cell septum"/>
    <property type="evidence" value="ECO:0007669"/>
    <property type="project" value="TreeGrafter"/>
</dbReference>
<comment type="subunit">
    <text evidence="10">Homodimer. Interacts with FtsZ.</text>
</comment>
<dbReference type="OrthoDB" id="5772359at2"/>
<dbReference type="GO" id="GO:0000917">
    <property type="term" value="P:division septum assembly"/>
    <property type="evidence" value="ECO:0007669"/>
    <property type="project" value="UniProtKB-KW"/>
</dbReference>